<comment type="similarity">
    <text evidence="2">Belongs to the alkB family.</text>
</comment>
<dbReference type="InterPro" id="IPR004574">
    <property type="entry name" value="Alkb"/>
</dbReference>
<keyword evidence="5" id="KW-0560">Oxidoreductase</keyword>
<keyword evidence="6" id="KW-0408">Iron</keyword>
<evidence type="ECO:0000256" key="4">
    <source>
        <dbReference type="ARBA" id="ARBA00022964"/>
    </source>
</evidence>
<name>A0ABR2NLI7_9ROSI</name>
<keyword evidence="10" id="KW-1185">Reference proteome</keyword>
<proteinExistence type="inferred from homology"/>
<gene>
    <name evidence="9" type="ORF">V6N11_047600</name>
</gene>
<dbReference type="InterPro" id="IPR037151">
    <property type="entry name" value="AlkB-like_sf"/>
</dbReference>
<dbReference type="InterPro" id="IPR027450">
    <property type="entry name" value="AlkB-like"/>
</dbReference>
<evidence type="ECO:0000313" key="9">
    <source>
        <dbReference type="EMBL" id="KAK8976832.1"/>
    </source>
</evidence>
<feature type="compositionally biased region" description="Basic and acidic residues" evidence="7">
    <location>
        <begin position="112"/>
        <end position="126"/>
    </location>
</feature>
<accession>A0ABR2NLI7</accession>
<feature type="region of interest" description="Disordered" evidence="7">
    <location>
        <begin position="107"/>
        <end position="138"/>
    </location>
</feature>
<feature type="domain" description="Alpha-ketoglutarate-dependent dioxygenase AlkB-like" evidence="8">
    <location>
        <begin position="235"/>
        <end position="416"/>
    </location>
</feature>
<dbReference type="Gene3D" id="2.60.120.590">
    <property type="entry name" value="Alpha-ketoglutarate-dependent dioxygenase AlkB-like"/>
    <property type="match status" value="1"/>
</dbReference>
<reference evidence="9 10" key="1">
    <citation type="journal article" date="2024" name="G3 (Bethesda)">
        <title>Genome assembly of Hibiscus sabdariffa L. provides insights into metabolisms of medicinal natural products.</title>
        <authorList>
            <person name="Kim T."/>
        </authorList>
    </citation>
    <scope>NUCLEOTIDE SEQUENCE [LARGE SCALE GENOMIC DNA]</scope>
    <source>
        <strain evidence="9">TK-2024</strain>
        <tissue evidence="9">Old leaves</tissue>
    </source>
</reference>
<dbReference type="EMBL" id="JBBPBN010000126">
    <property type="protein sequence ID" value="KAK8976832.1"/>
    <property type="molecule type" value="Genomic_DNA"/>
</dbReference>
<dbReference type="SUPFAM" id="SSF51197">
    <property type="entry name" value="Clavaminate synthase-like"/>
    <property type="match status" value="1"/>
</dbReference>
<keyword evidence="4" id="KW-0223">Dioxygenase</keyword>
<evidence type="ECO:0000256" key="3">
    <source>
        <dbReference type="ARBA" id="ARBA00022723"/>
    </source>
</evidence>
<dbReference type="Pfam" id="PF13532">
    <property type="entry name" value="2OG-FeII_Oxy_2"/>
    <property type="match status" value="1"/>
</dbReference>
<evidence type="ECO:0000256" key="7">
    <source>
        <dbReference type="SAM" id="MobiDB-lite"/>
    </source>
</evidence>
<feature type="compositionally biased region" description="Polar residues" evidence="7">
    <location>
        <begin position="1"/>
        <end position="18"/>
    </location>
</feature>
<evidence type="ECO:0000313" key="10">
    <source>
        <dbReference type="Proteomes" id="UP001396334"/>
    </source>
</evidence>
<sequence>MSQSQGRRFLNKSPSGSRSSKHENAAAYEYMPKASLPAGTGFRGQNDTTEILGTPVAILKDDCLSSSRNLGSTGSNLGVERDQIELSSVEETESCAALLRHDLSNKVNVSDSVDKPETPKPSHERSPQNSSGIGDSSQAKCQSVIEPFDICLPKIGTPVMLKPSLLVKNREKRNEIKRSTEGQIGNVLRVETWDGASKEIPVYNWSVVIIIMADLAATDPEGSMAPHPLVRIVRACRALGLGSGGFYQPGYRDGAKLHLKMMCLGKNWDPETGIYGDLRPIDGVVPPGIPREFYQFVEKAIKDSHSLIQQKTKASHAEDILPWMSPNICIVNFYSASGRLGLHQDKDESPGSLCKGLPVVSFSIGDAAEFLYGDKREVDKAEKVEFESGDVLVFGGRSRHIFHGVTAIKQKTAPGSLLEETNLRPAKETCLLNCVS</sequence>
<evidence type="ECO:0000256" key="5">
    <source>
        <dbReference type="ARBA" id="ARBA00023002"/>
    </source>
</evidence>
<keyword evidence="3" id="KW-0479">Metal-binding</keyword>
<dbReference type="PANTHER" id="PTHR16557:SF2">
    <property type="entry name" value="NUCLEIC ACID DIOXYGENASE ALKBH1"/>
    <property type="match status" value="1"/>
</dbReference>
<feature type="compositionally biased region" description="Polar residues" evidence="7">
    <location>
        <begin position="127"/>
        <end position="138"/>
    </location>
</feature>
<organism evidence="9 10">
    <name type="scientific">Hibiscus sabdariffa</name>
    <name type="common">roselle</name>
    <dbReference type="NCBI Taxonomy" id="183260"/>
    <lineage>
        <taxon>Eukaryota</taxon>
        <taxon>Viridiplantae</taxon>
        <taxon>Streptophyta</taxon>
        <taxon>Embryophyta</taxon>
        <taxon>Tracheophyta</taxon>
        <taxon>Spermatophyta</taxon>
        <taxon>Magnoliopsida</taxon>
        <taxon>eudicotyledons</taxon>
        <taxon>Gunneridae</taxon>
        <taxon>Pentapetalae</taxon>
        <taxon>rosids</taxon>
        <taxon>malvids</taxon>
        <taxon>Malvales</taxon>
        <taxon>Malvaceae</taxon>
        <taxon>Malvoideae</taxon>
        <taxon>Hibiscus</taxon>
    </lineage>
</organism>
<evidence type="ECO:0000256" key="1">
    <source>
        <dbReference type="ARBA" id="ARBA00001954"/>
    </source>
</evidence>
<evidence type="ECO:0000256" key="2">
    <source>
        <dbReference type="ARBA" id="ARBA00007879"/>
    </source>
</evidence>
<evidence type="ECO:0000256" key="6">
    <source>
        <dbReference type="ARBA" id="ARBA00023004"/>
    </source>
</evidence>
<comment type="cofactor">
    <cofactor evidence="1">
        <name>Fe(2+)</name>
        <dbReference type="ChEBI" id="CHEBI:29033"/>
    </cofactor>
</comment>
<feature type="region of interest" description="Disordered" evidence="7">
    <location>
        <begin position="1"/>
        <end position="28"/>
    </location>
</feature>
<dbReference type="Proteomes" id="UP001396334">
    <property type="component" value="Unassembled WGS sequence"/>
</dbReference>
<evidence type="ECO:0000259" key="8">
    <source>
        <dbReference type="Pfam" id="PF13532"/>
    </source>
</evidence>
<dbReference type="PANTHER" id="PTHR16557">
    <property type="entry name" value="ALKYLATED DNA REPAIR PROTEIN ALKB-RELATED"/>
    <property type="match status" value="1"/>
</dbReference>
<comment type="caution">
    <text evidence="9">The sequence shown here is derived from an EMBL/GenBank/DDBJ whole genome shotgun (WGS) entry which is preliminary data.</text>
</comment>
<protein>
    <recommendedName>
        <fullName evidence="8">Alpha-ketoglutarate-dependent dioxygenase AlkB-like domain-containing protein</fullName>
    </recommendedName>
</protein>